<dbReference type="Proteomes" id="UP000037594">
    <property type="component" value="Unassembled WGS sequence"/>
</dbReference>
<dbReference type="EMBL" id="LFOD01000012">
    <property type="protein sequence ID" value="KMV17579.1"/>
    <property type="molecule type" value="Genomic_DNA"/>
</dbReference>
<evidence type="ECO:0000256" key="4">
    <source>
        <dbReference type="ARBA" id="ARBA00022807"/>
    </source>
</evidence>
<feature type="region of interest" description="Disordered" evidence="5">
    <location>
        <begin position="1"/>
        <end position="82"/>
    </location>
</feature>
<dbReference type="Pfam" id="PF00877">
    <property type="entry name" value="NLPC_P60"/>
    <property type="match status" value="1"/>
</dbReference>
<dbReference type="InterPro" id="IPR051794">
    <property type="entry name" value="PG_Endopeptidase_C40"/>
</dbReference>
<dbReference type="GO" id="GO:0008234">
    <property type="term" value="F:cysteine-type peptidase activity"/>
    <property type="evidence" value="ECO:0007669"/>
    <property type="project" value="UniProtKB-KW"/>
</dbReference>
<dbReference type="PANTHER" id="PTHR47359">
    <property type="entry name" value="PEPTIDOGLYCAN DL-ENDOPEPTIDASE CWLO"/>
    <property type="match status" value="1"/>
</dbReference>
<organism evidence="7 8">
    <name type="scientific">Mycolicibacterium conceptionense</name>
    <dbReference type="NCBI Taxonomy" id="451644"/>
    <lineage>
        <taxon>Bacteria</taxon>
        <taxon>Bacillati</taxon>
        <taxon>Actinomycetota</taxon>
        <taxon>Actinomycetes</taxon>
        <taxon>Mycobacteriales</taxon>
        <taxon>Mycobacteriaceae</taxon>
        <taxon>Mycolicibacterium</taxon>
    </lineage>
</organism>
<feature type="domain" description="NlpC/P60" evidence="6">
    <location>
        <begin position="189"/>
        <end position="333"/>
    </location>
</feature>
<gene>
    <name evidence="7" type="ORF">ACT17_14885</name>
</gene>
<keyword evidence="4" id="KW-0788">Thiol protease</keyword>
<dbReference type="InterPro" id="IPR000064">
    <property type="entry name" value="NLP_P60_dom"/>
</dbReference>
<feature type="compositionally biased region" description="Polar residues" evidence="5">
    <location>
        <begin position="1"/>
        <end position="29"/>
    </location>
</feature>
<evidence type="ECO:0000313" key="7">
    <source>
        <dbReference type="EMBL" id="KMV17579.1"/>
    </source>
</evidence>
<dbReference type="OrthoDB" id="3209655at2"/>
<evidence type="ECO:0000256" key="5">
    <source>
        <dbReference type="SAM" id="MobiDB-lite"/>
    </source>
</evidence>
<dbReference type="InterPro" id="IPR038765">
    <property type="entry name" value="Papain-like_cys_pep_sf"/>
</dbReference>
<keyword evidence="3 7" id="KW-0378">Hydrolase</keyword>
<proteinExistence type="inferred from homology"/>
<dbReference type="SUPFAM" id="SSF54001">
    <property type="entry name" value="Cysteine proteinases"/>
    <property type="match status" value="1"/>
</dbReference>
<keyword evidence="2" id="KW-0645">Protease</keyword>
<feature type="compositionally biased region" description="Basic and acidic residues" evidence="5">
    <location>
        <begin position="51"/>
        <end position="82"/>
    </location>
</feature>
<evidence type="ECO:0000256" key="2">
    <source>
        <dbReference type="ARBA" id="ARBA00022670"/>
    </source>
</evidence>
<feature type="compositionally biased region" description="Polar residues" evidence="5">
    <location>
        <begin position="125"/>
        <end position="138"/>
    </location>
</feature>
<dbReference type="AlphaFoldDB" id="A0A0J8WX21"/>
<comment type="similarity">
    <text evidence="1">Belongs to the peptidase C40 family.</text>
</comment>
<feature type="region of interest" description="Disordered" evidence="5">
    <location>
        <begin position="150"/>
        <end position="190"/>
    </location>
</feature>
<evidence type="ECO:0000256" key="1">
    <source>
        <dbReference type="ARBA" id="ARBA00007074"/>
    </source>
</evidence>
<evidence type="ECO:0000313" key="8">
    <source>
        <dbReference type="Proteomes" id="UP000037594"/>
    </source>
</evidence>
<dbReference type="PATRIC" id="fig|451644.5.peg.3078"/>
<dbReference type="Gene3D" id="3.90.1720.10">
    <property type="entry name" value="endopeptidase domain like (from Nostoc punctiforme)"/>
    <property type="match status" value="1"/>
</dbReference>
<protein>
    <submittedName>
        <fullName evidence="7">Hydrolase</fullName>
    </submittedName>
</protein>
<reference evidence="7 8" key="1">
    <citation type="submission" date="2015-06" db="EMBL/GenBank/DDBJ databases">
        <title>Genome sequence of Mycobacterium conceptionense strain MLE.</title>
        <authorList>
            <person name="Greninger A.L."/>
            <person name="Cunningham G."/>
            <person name="Chiu C.Y."/>
            <person name="Miller S."/>
        </authorList>
    </citation>
    <scope>NUCLEOTIDE SEQUENCE [LARGE SCALE GENOMIC DNA]</scope>
    <source>
        <strain evidence="7 8">MLE</strain>
    </source>
</reference>
<dbReference type="PROSITE" id="PS51935">
    <property type="entry name" value="NLPC_P60"/>
    <property type="match status" value="1"/>
</dbReference>
<feature type="region of interest" description="Disordered" evidence="5">
    <location>
        <begin position="111"/>
        <end position="138"/>
    </location>
</feature>
<dbReference type="PANTHER" id="PTHR47359:SF3">
    <property type="entry name" value="NLP_P60 DOMAIN-CONTAINING PROTEIN-RELATED"/>
    <property type="match status" value="1"/>
</dbReference>
<comment type="caution">
    <text evidence="7">The sequence shown here is derived from an EMBL/GenBank/DDBJ whole genome shotgun (WGS) entry which is preliminary data.</text>
</comment>
<dbReference type="GO" id="GO:0006508">
    <property type="term" value="P:proteolysis"/>
    <property type="evidence" value="ECO:0007669"/>
    <property type="project" value="UniProtKB-KW"/>
</dbReference>
<name>A0A0J8WX21_9MYCO</name>
<accession>A0A0J8WX21</accession>
<evidence type="ECO:0000256" key="3">
    <source>
        <dbReference type="ARBA" id="ARBA00022801"/>
    </source>
</evidence>
<evidence type="ECO:0000259" key="6">
    <source>
        <dbReference type="PROSITE" id="PS51935"/>
    </source>
</evidence>
<feature type="compositionally biased region" description="Gly residues" evidence="5">
    <location>
        <begin position="163"/>
        <end position="188"/>
    </location>
</feature>
<dbReference type="RefSeq" id="WP_048895927.1">
    <property type="nucleotide sequence ID" value="NZ_LFOD01000012.1"/>
</dbReference>
<sequence length="333" mass="32764">MTGPTISTNDAVVQSGSDNAGLQLPTTGSDGKPLPGAVDPRLTTAVDDTEQQNRKGRDKVSDGIAATKKDSKGKTDIDGKGSDEISGVAGTLLTAAGTGASGLLGALGKVGSSAGSAMPSMPQVPASTAGQSNPTTLSNPAVQKALASLLNDPSGTGTSAVGTGTGTGLTGPGVSGGSGTSGPTGKGGNEYEQKIIDLANQVVAANIPYSWGSGGLDGPTQSGTRDGGAADAAGDYAKTGFDCSGLARYLVYQASGVELPRVSGDQYAAGQLVSAADARPGDLAFNTDPSQHVQVYVGDGKVVEAQQSGTNVMFSDVSPNTQFVRVVSSPVAA</sequence>